<evidence type="ECO:0000313" key="3">
    <source>
        <dbReference type="EMBL" id="AYN67947.1"/>
    </source>
</evidence>
<dbReference type="RefSeq" id="WP_121848962.1">
    <property type="nucleotide sequence ID" value="NZ_CP032050.1"/>
</dbReference>
<feature type="chain" id="PRO_5018088548" evidence="1">
    <location>
        <begin position="21"/>
        <end position="142"/>
    </location>
</feature>
<evidence type="ECO:0000256" key="1">
    <source>
        <dbReference type="SAM" id="SignalP"/>
    </source>
</evidence>
<dbReference type="Proteomes" id="UP000276309">
    <property type="component" value="Chromosome"/>
</dbReference>
<name>A0A3G2L6N2_9FLAO</name>
<keyword evidence="4" id="KW-1185">Reference proteome</keyword>
<evidence type="ECO:0000259" key="2">
    <source>
        <dbReference type="Pfam" id="PF14534"/>
    </source>
</evidence>
<dbReference type="AlphaFoldDB" id="A0A3G2L6N2"/>
<gene>
    <name evidence="3" type="ORF">D1013_11455</name>
</gene>
<dbReference type="EMBL" id="CP032050">
    <property type="protein sequence ID" value="AYN67947.1"/>
    <property type="molecule type" value="Genomic_DNA"/>
</dbReference>
<dbReference type="OrthoDB" id="5383110at2"/>
<dbReference type="Gene3D" id="3.10.450.50">
    <property type="match status" value="1"/>
</dbReference>
<dbReference type="Pfam" id="PF14534">
    <property type="entry name" value="DUF4440"/>
    <property type="match status" value="1"/>
</dbReference>
<sequence>MKNRILLFVLVGLMTTFTFAQSKDEAAIDANVKKLYEAMVSQNKSVLENLTSEKLTYGHSSGTIEDKSEYVEAVLTGSFDFFSITPEEQKITVSGDTGIARHIFVANGTNNGEKADVRIGVMMTWQKKSGKWLLLARQAYKL</sequence>
<feature type="domain" description="DUF4440" evidence="2">
    <location>
        <begin position="28"/>
        <end position="134"/>
    </location>
</feature>
<evidence type="ECO:0000313" key="4">
    <source>
        <dbReference type="Proteomes" id="UP000276309"/>
    </source>
</evidence>
<keyword evidence="1" id="KW-0732">Signal</keyword>
<dbReference type="KEGG" id="emar:D1013_11455"/>
<organism evidence="3 4">
    <name type="scientific">Euzebyella marina</name>
    <dbReference type="NCBI Taxonomy" id="1761453"/>
    <lineage>
        <taxon>Bacteria</taxon>
        <taxon>Pseudomonadati</taxon>
        <taxon>Bacteroidota</taxon>
        <taxon>Flavobacteriia</taxon>
        <taxon>Flavobacteriales</taxon>
        <taxon>Flavobacteriaceae</taxon>
        <taxon>Euzebyella</taxon>
    </lineage>
</organism>
<dbReference type="InterPro" id="IPR032710">
    <property type="entry name" value="NTF2-like_dom_sf"/>
</dbReference>
<feature type="signal peptide" evidence="1">
    <location>
        <begin position="1"/>
        <end position="20"/>
    </location>
</feature>
<protein>
    <submittedName>
        <fullName evidence="3">Nuclear transport factor 2 family protein</fullName>
    </submittedName>
</protein>
<accession>A0A3G2L6N2</accession>
<proteinExistence type="predicted"/>
<dbReference type="InterPro" id="IPR027843">
    <property type="entry name" value="DUF4440"/>
</dbReference>
<dbReference type="SUPFAM" id="SSF54427">
    <property type="entry name" value="NTF2-like"/>
    <property type="match status" value="1"/>
</dbReference>
<reference evidence="3 4" key="1">
    <citation type="submission" date="2018-08" db="EMBL/GenBank/DDBJ databases">
        <title>The reduced genetic potential of extracellular carbohydrate catabolism in Euzebyella marina RN62, a Flavobacteriia bacterium isolated from the hadal water.</title>
        <authorList>
            <person name="Xue C."/>
        </authorList>
    </citation>
    <scope>NUCLEOTIDE SEQUENCE [LARGE SCALE GENOMIC DNA]</scope>
    <source>
        <strain evidence="3 4">RN62</strain>
    </source>
</reference>